<evidence type="ECO:0000256" key="1">
    <source>
        <dbReference type="SAM" id="Phobius"/>
    </source>
</evidence>
<sequence length="109" mass="11787">MSGQELLLSWLGWLGTWSLVTFVAYALDKAAAKQGKQANGRSVAPRIREWRLHALALVGGFAGGWLGRRGLRHKTNKPVFGVVLTLATVLHLAGALAGLWWWLSQGSPG</sequence>
<gene>
    <name evidence="2" type="ORF">PPSIR1_01964</name>
</gene>
<dbReference type="STRING" id="391625.PPSIR1_01964"/>
<evidence type="ECO:0008006" key="4">
    <source>
        <dbReference type="Google" id="ProtNLM"/>
    </source>
</evidence>
<evidence type="ECO:0000313" key="3">
    <source>
        <dbReference type="Proteomes" id="UP000005801"/>
    </source>
</evidence>
<dbReference type="AlphaFoldDB" id="A6G8A5"/>
<accession>A6G8A5</accession>
<feature type="transmembrane region" description="Helical" evidence="1">
    <location>
        <begin position="50"/>
        <end position="67"/>
    </location>
</feature>
<keyword evidence="3" id="KW-1185">Reference proteome</keyword>
<dbReference type="EMBL" id="ABCS01000038">
    <property type="protein sequence ID" value="EDM77946.1"/>
    <property type="molecule type" value="Genomic_DNA"/>
</dbReference>
<name>A6G8A5_9BACT</name>
<keyword evidence="1" id="KW-0812">Transmembrane</keyword>
<keyword evidence="1" id="KW-0472">Membrane</keyword>
<dbReference type="RefSeq" id="WP_006972950.1">
    <property type="nucleotide sequence ID" value="NZ_ABCS01000038.1"/>
</dbReference>
<comment type="caution">
    <text evidence="2">The sequence shown here is derived from an EMBL/GenBank/DDBJ whole genome shotgun (WGS) entry which is preliminary data.</text>
</comment>
<proteinExistence type="predicted"/>
<organism evidence="2 3">
    <name type="scientific">Plesiocystis pacifica SIR-1</name>
    <dbReference type="NCBI Taxonomy" id="391625"/>
    <lineage>
        <taxon>Bacteria</taxon>
        <taxon>Pseudomonadati</taxon>
        <taxon>Myxococcota</taxon>
        <taxon>Polyangia</taxon>
        <taxon>Nannocystales</taxon>
        <taxon>Nannocystaceae</taxon>
        <taxon>Plesiocystis</taxon>
    </lineage>
</organism>
<dbReference type="eggNOG" id="COG3326">
    <property type="taxonomic scope" value="Bacteria"/>
</dbReference>
<dbReference type="InterPro" id="IPR010718">
    <property type="entry name" value="DUF1294"/>
</dbReference>
<feature type="transmembrane region" description="Helical" evidence="1">
    <location>
        <begin position="79"/>
        <end position="103"/>
    </location>
</feature>
<protein>
    <recommendedName>
        <fullName evidence="4">DUF1294 domain-containing protein</fullName>
    </recommendedName>
</protein>
<dbReference type="Pfam" id="PF06961">
    <property type="entry name" value="DUF1294"/>
    <property type="match status" value="1"/>
</dbReference>
<dbReference type="Proteomes" id="UP000005801">
    <property type="component" value="Unassembled WGS sequence"/>
</dbReference>
<reference evidence="2 3" key="1">
    <citation type="submission" date="2007-06" db="EMBL/GenBank/DDBJ databases">
        <authorList>
            <person name="Shimkets L."/>
            <person name="Ferriera S."/>
            <person name="Johnson J."/>
            <person name="Kravitz S."/>
            <person name="Beeson K."/>
            <person name="Sutton G."/>
            <person name="Rogers Y.-H."/>
            <person name="Friedman R."/>
            <person name="Frazier M."/>
            <person name="Venter J.C."/>
        </authorList>
    </citation>
    <scope>NUCLEOTIDE SEQUENCE [LARGE SCALE GENOMIC DNA]</scope>
    <source>
        <strain evidence="2 3">SIR-1</strain>
    </source>
</reference>
<evidence type="ECO:0000313" key="2">
    <source>
        <dbReference type="EMBL" id="EDM77946.1"/>
    </source>
</evidence>
<keyword evidence="1" id="KW-1133">Transmembrane helix</keyword>